<protein>
    <submittedName>
        <fullName evidence="1">27710_t:CDS:1</fullName>
    </submittedName>
</protein>
<comment type="caution">
    <text evidence="1">The sequence shown here is derived from an EMBL/GenBank/DDBJ whole genome shotgun (WGS) entry which is preliminary data.</text>
</comment>
<evidence type="ECO:0000313" key="2">
    <source>
        <dbReference type="Proteomes" id="UP000789405"/>
    </source>
</evidence>
<keyword evidence="2" id="KW-1185">Reference proteome</keyword>
<organism evidence="1 2">
    <name type="scientific">Dentiscutata erythropus</name>
    <dbReference type="NCBI Taxonomy" id="1348616"/>
    <lineage>
        <taxon>Eukaryota</taxon>
        <taxon>Fungi</taxon>
        <taxon>Fungi incertae sedis</taxon>
        <taxon>Mucoromycota</taxon>
        <taxon>Glomeromycotina</taxon>
        <taxon>Glomeromycetes</taxon>
        <taxon>Diversisporales</taxon>
        <taxon>Gigasporaceae</taxon>
        <taxon>Dentiscutata</taxon>
    </lineage>
</organism>
<evidence type="ECO:0000313" key="1">
    <source>
        <dbReference type="EMBL" id="CAG8490386.1"/>
    </source>
</evidence>
<reference evidence="1" key="1">
    <citation type="submission" date="2021-06" db="EMBL/GenBank/DDBJ databases">
        <authorList>
            <person name="Kallberg Y."/>
            <person name="Tangrot J."/>
            <person name="Rosling A."/>
        </authorList>
    </citation>
    <scope>NUCLEOTIDE SEQUENCE</scope>
    <source>
        <strain evidence="1">MA453B</strain>
    </source>
</reference>
<dbReference type="AlphaFoldDB" id="A0A9N8ZDN7"/>
<dbReference type="OrthoDB" id="2442572at2759"/>
<sequence length="64" mass="7524">MLRAVYVINDEQPHTVQVPYELTLNIEGLIYPSKNLRHSRKTDDPPRPQISFLSFVRILKQSPY</sequence>
<gene>
    <name evidence="1" type="ORF">DERYTH_LOCUS2386</name>
</gene>
<proteinExistence type="predicted"/>
<name>A0A9N8ZDN7_9GLOM</name>
<dbReference type="Proteomes" id="UP000789405">
    <property type="component" value="Unassembled WGS sequence"/>
</dbReference>
<dbReference type="EMBL" id="CAJVPY010000750">
    <property type="protein sequence ID" value="CAG8490386.1"/>
    <property type="molecule type" value="Genomic_DNA"/>
</dbReference>
<accession>A0A9N8ZDN7</accession>